<feature type="binding site" evidence="14">
    <location>
        <position position="1067"/>
    </location>
    <ligand>
        <name>ATP</name>
        <dbReference type="ChEBI" id="CHEBI:30616"/>
    </ligand>
</feature>
<name>F4S555_MELLP</name>
<reference evidence="21" key="1">
    <citation type="journal article" date="2011" name="Proc. Natl. Acad. Sci. U.S.A.">
        <title>Obligate biotrophy features unraveled by the genomic analysis of rust fungi.</title>
        <authorList>
            <person name="Duplessis S."/>
            <person name="Cuomo C.A."/>
            <person name="Lin Y.-C."/>
            <person name="Aerts A."/>
            <person name="Tisserant E."/>
            <person name="Veneault-Fourrey C."/>
            <person name="Joly D.L."/>
            <person name="Hacquard S."/>
            <person name="Amselem J."/>
            <person name="Cantarel B.L."/>
            <person name="Chiu R."/>
            <person name="Coutinho P.M."/>
            <person name="Feau N."/>
            <person name="Field M."/>
            <person name="Frey P."/>
            <person name="Gelhaye E."/>
            <person name="Goldberg J."/>
            <person name="Grabherr M.G."/>
            <person name="Kodira C.D."/>
            <person name="Kohler A."/>
            <person name="Kuees U."/>
            <person name="Lindquist E.A."/>
            <person name="Lucas S.M."/>
            <person name="Mago R."/>
            <person name="Mauceli E."/>
            <person name="Morin E."/>
            <person name="Murat C."/>
            <person name="Pangilinan J.L."/>
            <person name="Park R."/>
            <person name="Pearson M."/>
            <person name="Quesneville H."/>
            <person name="Rouhier N."/>
            <person name="Sakthikumar S."/>
            <person name="Salamov A.A."/>
            <person name="Schmutz J."/>
            <person name="Selles B."/>
            <person name="Shapiro H."/>
            <person name="Tanguay P."/>
            <person name="Tuskan G.A."/>
            <person name="Henrissat B."/>
            <person name="Van de Peer Y."/>
            <person name="Rouze P."/>
            <person name="Ellis J.G."/>
            <person name="Dodds P.N."/>
            <person name="Schein J.E."/>
            <person name="Zhong S."/>
            <person name="Hamelin R.C."/>
            <person name="Grigoriev I.V."/>
            <person name="Szabo L.J."/>
            <person name="Martin F."/>
        </authorList>
    </citation>
    <scope>NUCLEOTIDE SEQUENCE [LARGE SCALE GENOMIC DNA]</scope>
    <source>
        <strain evidence="21">98AG31 / pathotype 3-4-7</strain>
    </source>
</reference>
<dbReference type="PANTHER" id="PTHR24092:SF153">
    <property type="entry name" value="PHOSPHOLIPID-TRANSPORTING ATPASE"/>
    <property type="match status" value="1"/>
</dbReference>
<dbReference type="eggNOG" id="KOG0206">
    <property type="taxonomic scope" value="Eukaryota"/>
</dbReference>
<dbReference type="Gene3D" id="3.40.50.1000">
    <property type="entry name" value="HAD superfamily/HAD-like"/>
    <property type="match status" value="1"/>
</dbReference>
<dbReference type="PROSITE" id="PS00154">
    <property type="entry name" value="ATPASE_E1_E2"/>
    <property type="match status" value="1"/>
</dbReference>
<comment type="similarity">
    <text evidence="2 16">Belongs to the cation transport ATPase (P-type) (TC 3.A.3) family. Type IV subfamily.</text>
</comment>
<sequence length="1639" mass="184486">MDRHQSSSNHQIPLSTLHRQSPFLKKLDKLTTFDISNIFQPRLGPRLPRLVSINLPLPNTAWKSDKHNQPIIGKPLPSWLYPSNQIRTAKYSLITFIPRNLLEQFRRIANVFFLILVILQFIPKFSQVSPILACLPLLVVLGVTAAKDAYEDVKRHQADSNTNKQVVHILRSSASSPSSDYLNPNLTQPKQSPFKFKWLQRKPEGNKDAALLASELQPQASIPDGPTIVKKHWWDRKVKVSKSPDKLEKLHTGHSSLPSRLDRDLQSPVSLNRPHDHHQHREVKFRRSAWEDLRVGDLVRLRNDEAVPADIIICSTSDEEENVCFIETKNLDGETNLKSRHAIKELSHLRSVSDCLKTQDPRNRFVIESEAPDPNLFKYNAALIFPEIKPNSVKSQSLEPTEKSKDGHDALRVAVNLNTMLLRGTVVRNTDWVIGVVVFTGPDTKIMMNSSGTPSKRSKVERLMNPMVFINLGILALMCLFNGIGTHLSERYYYDRNSYWTVYSDSSDDNPNINGAVGFANAMITYQNIVPISLYISIEFVRTMQALFIWADDHLYYRPTKKRTIARSWNLSDDLGQIQYIFSDKTGTLTQNLMQFRQCCIGGKVYSGIDRLGPIVEEDEDETVAVTSRSLSTGSSDSTGPKLKKKASEPSVINSADPEVTELPTIEPFQDIGLINDLSDPKSDQARLIHSFFATLGLCHTVLATEDETGTIQYKAQSPDESALVQAAADVGFVFRGRERNVLRLQVPSDLAKTRTRNTEINEFELLEVNEFTSARKRMSVVVRRLDSSDGRTRTSTDGLPTGEIFLLVKGADNVIFERLGSGQDEIKKKTDDQLEEFADQGLRTLCLACRQLKEDEFLSWSSKYTTACSQVGPEREKDIEAVQDELEHSLHLLGATAIEDKLQDGVPETIAELKRAGIKVWVATGDKLETAVAIARSCNLIAKDMNLIVIRGGAYGTRSSTYSQMRKALVDFFDADELVENLKEMPPDYVMNSERRPSRFSTHSQAQPGEEPIDLHDIVGEDNGNRQGGYGLVIDGASLHHAFEEAFTKEILLELSTRCQAVVCCRTSPKQKAEIVSLVKDGTNSMTLAIGDGANDVSMIQAADIGIGVSGEEGLQAVNSSDYAIGQFRYLSRLLFVHGHWSYDRNSRMILNFFYKEIIGISVLWFFQFWCAYSTTTYYEYTYLLFYNVFWTLLPVLGIGIFDQDIRQRVLVSVPELYSVGRDGKLFGLKNFAWYMAQGIYQGAVCYFFISFAYDTTSPRSDGIDVNINEVSTVVIVAVIIACNAFHALNQFAWNTFMTVFVLVGPVLIVLYTAVYSAFKPSFIWTTVYGNNYYLWAAPYWWFGILFTVVLCLLPGYLVKYYREMYHPTDLEILRYIDRIDPEHDYKTDPQMPYLRELSKYDNNEGGRPMIRKQPTHSSLEPSLARVERTRTSISVTHDMATGQASPSGVGRGFGFDQADGVGEIAVGNRLRRFNSSRLSIPEATPQRGHAASNSRDRSRSIRIGNLEIGAGGVRIGSPRNSHGHNSKLAKRISDFIHHPRPKSSGSDHRTRISDRPEEETDESQRRTGEGLSVILDPPTEDLEPRRELNQSTNQRNPNRLSSGLASNSLNPPSFPSLNSSMVLSDRHDEEHEEEDTS</sequence>
<evidence type="ECO:0000256" key="11">
    <source>
        <dbReference type="ARBA" id="ARBA00034036"/>
    </source>
</evidence>
<feature type="transmembrane region" description="Helical" evidence="16">
    <location>
        <begin position="1182"/>
        <end position="1203"/>
    </location>
</feature>
<feature type="binding site" evidence="14">
    <location>
        <position position="927"/>
    </location>
    <ligand>
        <name>ATP</name>
        <dbReference type="ChEBI" id="CHEBI:30616"/>
    </ligand>
</feature>
<keyword evidence="10 16" id="KW-0472">Membrane</keyword>
<dbReference type="SUPFAM" id="SSF56784">
    <property type="entry name" value="HAD-like"/>
    <property type="match status" value="1"/>
</dbReference>
<dbReference type="GO" id="GO:0045332">
    <property type="term" value="P:phospholipid translocation"/>
    <property type="evidence" value="ECO:0007669"/>
    <property type="project" value="TreeGrafter"/>
</dbReference>
<keyword evidence="3 16" id="KW-0812">Transmembrane</keyword>
<dbReference type="EC" id="7.6.2.1" evidence="16"/>
<feature type="binding site" evidence="15">
    <location>
        <position position="1097"/>
    </location>
    <ligand>
        <name>Mg(2+)</name>
        <dbReference type="ChEBI" id="CHEBI:18420"/>
    </ligand>
</feature>
<feature type="binding site" evidence="14">
    <location>
        <position position="844"/>
    </location>
    <ligand>
        <name>ATP</name>
        <dbReference type="ChEBI" id="CHEBI:30616"/>
    </ligand>
</feature>
<dbReference type="SFLD" id="SFLDF00027">
    <property type="entry name" value="p-type_atpase"/>
    <property type="match status" value="1"/>
</dbReference>
<evidence type="ECO:0000313" key="20">
    <source>
        <dbReference type="EMBL" id="EGG00267.1"/>
    </source>
</evidence>
<feature type="compositionally biased region" description="Polar residues" evidence="17">
    <location>
        <begin position="1591"/>
        <end position="1605"/>
    </location>
</feature>
<feature type="compositionally biased region" description="Low complexity" evidence="17">
    <location>
        <begin position="627"/>
        <end position="639"/>
    </location>
</feature>
<dbReference type="GO" id="GO:0000287">
    <property type="term" value="F:magnesium ion binding"/>
    <property type="evidence" value="ECO:0007669"/>
    <property type="project" value="UniProtKB-UniRule"/>
</dbReference>
<dbReference type="HOGENOM" id="CLU_000846_1_1_1"/>
<feature type="transmembrane region" description="Helical" evidence="16">
    <location>
        <begin position="105"/>
        <end position="122"/>
    </location>
</feature>
<dbReference type="OrthoDB" id="377733at2759"/>
<keyword evidence="5 14" id="KW-0547">Nucleotide-binding</keyword>
<comment type="cofactor">
    <cofactor evidence="15">
        <name>Mg(2+)</name>
        <dbReference type="ChEBI" id="CHEBI:18420"/>
    </cofactor>
</comment>
<feature type="binding site" evidence="14">
    <location>
        <position position="1096"/>
    </location>
    <ligand>
        <name>ATP</name>
        <dbReference type="ChEBI" id="CHEBI:30616"/>
    </ligand>
</feature>
<dbReference type="InterPro" id="IPR032630">
    <property type="entry name" value="P_typ_ATPase_c"/>
</dbReference>
<feature type="region of interest" description="Disordered" evidence="17">
    <location>
        <begin position="989"/>
        <end position="1012"/>
    </location>
</feature>
<comment type="subcellular location">
    <subcellularLocation>
        <location evidence="1 16">Membrane</location>
        <topology evidence="1 16">Multi-pass membrane protein</topology>
    </subcellularLocation>
</comment>
<feature type="region of interest" description="Disordered" evidence="17">
    <location>
        <begin position="1479"/>
        <end position="1505"/>
    </location>
</feature>
<feature type="transmembrane region" description="Helical" evidence="16">
    <location>
        <begin position="463"/>
        <end position="484"/>
    </location>
</feature>
<dbReference type="STRING" id="747676.F4S555"/>
<feature type="transmembrane region" description="Helical" evidence="16">
    <location>
        <begin position="1299"/>
        <end position="1320"/>
    </location>
</feature>
<dbReference type="InterPro" id="IPR044492">
    <property type="entry name" value="P_typ_ATPase_HD_dom"/>
</dbReference>
<dbReference type="InterPro" id="IPR018303">
    <property type="entry name" value="ATPase_P-typ_P_site"/>
</dbReference>
<organism evidence="21">
    <name type="scientific">Melampsora larici-populina (strain 98AG31 / pathotype 3-4-7)</name>
    <name type="common">Poplar leaf rust fungus</name>
    <dbReference type="NCBI Taxonomy" id="747676"/>
    <lineage>
        <taxon>Eukaryota</taxon>
        <taxon>Fungi</taxon>
        <taxon>Dikarya</taxon>
        <taxon>Basidiomycota</taxon>
        <taxon>Pucciniomycotina</taxon>
        <taxon>Pucciniomycetes</taxon>
        <taxon>Pucciniales</taxon>
        <taxon>Melampsoraceae</taxon>
        <taxon>Melampsora</taxon>
    </lineage>
</organism>
<evidence type="ECO:0000256" key="5">
    <source>
        <dbReference type="ARBA" id="ARBA00022741"/>
    </source>
</evidence>
<feature type="compositionally biased region" description="Basic and acidic residues" evidence="17">
    <location>
        <begin position="1547"/>
        <end position="1557"/>
    </location>
</feature>
<feature type="binding site" evidence="14">
    <location>
        <position position="772"/>
    </location>
    <ligand>
        <name>ATP</name>
        <dbReference type="ChEBI" id="CHEBI:30616"/>
    </ligand>
</feature>
<feature type="binding site" evidence="14">
    <location>
        <position position="585"/>
    </location>
    <ligand>
        <name>ATP</name>
        <dbReference type="ChEBI" id="CHEBI:30616"/>
    </ligand>
</feature>
<dbReference type="InterPro" id="IPR001757">
    <property type="entry name" value="P_typ_ATPase"/>
</dbReference>
<dbReference type="RefSeq" id="XP_007416466.1">
    <property type="nucleotide sequence ID" value="XM_007416404.1"/>
</dbReference>
<comment type="catalytic activity">
    <reaction evidence="12">
        <text>a 1,2-diacyl-sn-glycero-3-phosphoethanolamine(out) + ATP + H2O = a 1,2-diacyl-sn-glycero-3-phosphoethanolamine(in) + ADP + phosphate + H(+)</text>
        <dbReference type="Rhea" id="RHEA:66132"/>
        <dbReference type="ChEBI" id="CHEBI:15377"/>
        <dbReference type="ChEBI" id="CHEBI:15378"/>
        <dbReference type="ChEBI" id="CHEBI:30616"/>
        <dbReference type="ChEBI" id="CHEBI:43474"/>
        <dbReference type="ChEBI" id="CHEBI:64612"/>
        <dbReference type="ChEBI" id="CHEBI:456216"/>
    </reaction>
    <physiologicalReaction direction="left-to-right" evidence="12">
        <dbReference type="Rhea" id="RHEA:66133"/>
    </physiologicalReaction>
</comment>
<evidence type="ECO:0000256" key="3">
    <source>
        <dbReference type="ARBA" id="ARBA00022692"/>
    </source>
</evidence>
<evidence type="ECO:0000256" key="1">
    <source>
        <dbReference type="ARBA" id="ARBA00004141"/>
    </source>
</evidence>
<feature type="region of interest" description="Disordered" evidence="17">
    <location>
        <begin position="626"/>
        <end position="655"/>
    </location>
</feature>
<feature type="transmembrane region" description="Helical" evidence="16">
    <location>
        <begin position="1233"/>
        <end position="1255"/>
    </location>
</feature>
<feature type="domain" description="P-type ATPase N-terminal" evidence="18">
    <location>
        <begin position="78"/>
        <end position="132"/>
    </location>
</feature>
<dbReference type="GO" id="GO:0005524">
    <property type="term" value="F:ATP binding"/>
    <property type="evidence" value="ECO:0007669"/>
    <property type="project" value="UniProtKB-UniRule"/>
</dbReference>
<evidence type="ECO:0000256" key="2">
    <source>
        <dbReference type="ARBA" id="ARBA00008109"/>
    </source>
</evidence>
<feature type="transmembrane region" description="Helical" evidence="16">
    <location>
        <begin position="1267"/>
        <end position="1287"/>
    </location>
</feature>
<feature type="transmembrane region" description="Helical" evidence="16">
    <location>
        <begin position="1340"/>
        <end position="1360"/>
    </location>
</feature>
<feature type="transmembrane region" description="Helical" evidence="16">
    <location>
        <begin position="128"/>
        <end position="146"/>
    </location>
</feature>
<keyword evidence="21" id="KW-1185">Reference proteome</keyword>
<feature type="region of interest" description="Disordered" evidence="17">
    <location>
        <begin position="1406"/>
        <end position="1426"/>
    </location>
</feature>
<dbReference type="GO" id="GO:0016887">
    <property type="term" value="F:ATP hydrolysis activity"/>
    <property type="evidence" value="ECO:0007669"/>
    <property type="project" value="InterPro"/>
</dbReference>
<dbReference type="NCBIfam" id="TIGR01652">
    <property type="entry name" value="ATPase-Plipid"/>
    <property type="match status" value="1"/>
</dbReference>
<evidence type="ECO:0000313" key="21">
    <source>
        <dbReference type="Proteomes" id="UP000001072"/>
    </source>
</evidence>
<dbReference type="PRINTS" id="PR00119">
    <property type="entry name" value="CATATPASE"/>
</dbReference>
<evidence type="ECO:0000259" key="19">
    <source>
        <dbReference type="Pfam" id="PF16212"/>
    </source>
</evidence>
<dbReference type="EMBL" id="GL883149">
    <property type="protein sequence ID" value="EGG00267.1"/>
    <property type="molecule type" value="Genomic_DNA"/>
</dbReference>
<feature type="compositionally biased region" description="Low complexity" evidence="17">
    <location>
        <begin position="1606"/>
        <end position="1622"/>
    </location>
</feature>
<feature type="binding site" evidence="14">
    <location>
        <position position="584"/>
    </location>
    <ligand>
        <name>ATP</name>
        <dbReference type="ChEBI" id="CHEBI:30616"/>
    </ligand>
</feature>
<feature type="domain" description="P-type ATPase C-terminal" evidence="19">
    <location>
        <begin position="1119"/>
        <end position="1370"/>
    </location>
</feature>
<evidence type="ECO:0000259" key="18">
    <source>
        <dbReference type="Pfam" id="PF16209"/>
    </source>
</evidence>
<feature type="region of interest" description="Disordered" evidence="17">
    <location>
        <begin position="1535"/>
        <end position="1639"/>
    </location>
</feature>
<feature type="active site" description="4-aspartylphosphate intermediate" evidence="13">
    <location>
        <position position="584"/>
    </location>
</feature>
<feature type="binding site" evidence="14">
    <location>
        <position position="1097"/>
    </location>
    <ligand>
        <name>ATP</name>
        <dbReference type="ChEBI" id="CHEBI:30616"/>
    </ligand>
</feature>
<evidence type="ECO:0000256" key="14">
    <source>
        <dbReference type="PIRSR" id="PIRSR606539-2"/>
    </source>
</evidence>
<comment type="catalytic activity">
    <reaction evidence="11 16">
        <text>ATP + H2O + phospholipidSide 1 = ADP + phosphate + phospholipidSide 2.</text>
        <dbReference type="EC" id="7.6.2.1"/>
    </reaction>
</comment>
<evidence type="ECO:0000256" key="16">
    <source>
        <dbReference type="RuleBase" id="RU362033"/>
    </source>
</evidence>
<keyword evidence="9 16" id="KW-1133">Transmembrane helix</keyword>
<feature type="binding site" evidence="15">
    <location>
        <position position="586"/>
    </location>
    <ligand>
        <name>Mg(2+)</name>
        <dbReference type="ChEBI" id="CHEBI:18420"/>
    </ligand>
</feature>
<proteinExistence type="inferred from homology"/>
<feature type="binding site" evidence="14">
    <location>
        <position position="1073"/>
    </location>
    <ligand>
        <name>ATP</name>
        <dbReference type="ChEBI" id="CHEBI:30616"/>
    </ligand>
</feature>
<evidence type="ECO:0000256" key="6">
    <source>
        <dbReference type="ARBA" id="ARBA00022840"/>
    </source>
</evidence>
<dbReference type="KEGG" id="mlr:MELLADRAFT_124103"/>
<feature type="binding site" evidence="14">
    <location>
        <position position="925"/>
    </location>
    <ligand>
        <name>ATP</name>
        <dbReference type="ChEBI" id="CHEBI:30616"/>
    </ligand>
</feature>
<keyword evidence="6 14" id="KW-0067">ATP-binding</keyword>
<keyword evidence="7 15" id="KW-0460">Magnesium</keyword>
<accession>F4S555</accession>
<dbReference type="InterPro" id="IPR023298">
    <property type="entry name" value="ATPase_P-typ_TM_dom_sf"/>
</dbReference>
<feature type="binding site" evidence="15">
    <location>
        <position position="1093"/>
    </location>
    <ligand>
        <name>Mg(2+)</name>
        <dbReference type="ChEBI" id="CHEBI:18420"/>
    </ligand>
</feature>
<dbReference type="InterPro" id="IPR032631">
    <property type="entry name" value="P-type_ATPase_N"/>
</dbReference>
<dbReference type="NCBIfam" id="TIGR01494">
    <property type="entry name" value="ATPase_P-type"/>
    <property type="match status" value="2"/>
</dbReference>
<evidence type="ECO:0000256" key="4">
    <source>
        <dbReference type="ARBA" id="ARBA00022723"/>
    </source>
</evidence>
<dbReference type="Proteomes" id="UP000001072">
    <property type="component" value="Unassembled WGS sequence"/>
</dbReference>
<dbReference type="InParanoid" id="F4S555"/>
<keyword evidence="8 16" id="KW-1278">Translocase</keyword>
<evidence type="ECO:0000256" key="15">
    <source>
        <dbReference type="PIRSR" id="PIRSR606539-3"/>
    </source>
</evidence>
<dbReference type="Pfam" id="PF16212">
    <property type="entry name" value="PhoLip_ATPase_C"/>
    <property type="match status" value="1"/>
</dbReference>
<dbReference type="SFLD" id="SFLDS00003">
    <property type="entry name" value="Haloacid_Dehalogenase"/>
    <property type="match status" value="1"/>
</dbReference>
<dbReference type="InterPro" id="IPR006539">
    <property type="entry name" value="P-type_ATPase_IV"/>
</dbReference>
<dbReference type="Pfam" id="PF13246">
    <property type="entry name" value="Cation_ATPase"/>
    <property type="match status" value="1"/>
</dbReference>
<dbReference type="GO" id="GO:0005886">
    <property type="term" value="C:plasma membrane"/>
    <property type="evidence" value="ECO:0007669"/>
    <property type="project" value="TreeGrafter"/>
</dbReference>
<feature type="binding site" evidence="14">
    <location>
        <position position="926"/>
    </location>
    <ligand>
        <name>ATP</name>
        <dbReference type="ChEBI" id="CHEBI:30616"/>
    </ligand>
</feature>
<evidence type="ECO:0000256" key="13">
    <source>
        <dbReference type="PIRSR" id="PIRSR606539-1"/>
    </source>
</evidence>
<feature type="transmembrane region" description="Helical" evidence="16">
    <location>
        <begin position="1154"/>
        <end position="1176"/>
    </location>
</feature>
<feature type="binding site" evidence="14">
    <location>
        <position position="721"/>
    </location>
    <ligand>
        <name>ATP</name>
        <dbReference type="ChEBI" id="CHEBI:30616"/>
    </ligand>
</feature>
<dbReference type="InterPro" id="IPR023214">
    <property type="entry name" value="HAD_sf"/>
</dbReference>
<feature type="binding site" evidence="15">
    <location>
        <position position="584"/>
    </location>
    <ligand>
        <name>Mg(2+)</name>
        <dbReference type="ChEBI" id="CHEBI:18420"/>
    </ligand>
</feature>
<evidence type="ECO:0000256" key="17">
    <source>
        <dbReference type="SAM" id="MobiDB-lite"/>
    </source>
</evidence>
<keyword evidence="4 15" id="KW-0479">Metal-binding</keyword>
<dbReference type="SUPFAM" id="SSF81660">
    <property type="entry name" value="Metal cation-transporting ATPase, ATP-binding domain N"/>
    <property type="match status" value="1"/>
</dbReference>
<evidence type="ECO:0000256" key="9">
    <source>
        <dbReference type="ARBA" id="ARBA00022989"/>
    </source>
</evidence>
<dbReference type="SFLD" id="SFLDG00002">
    <property type="entry name" value="C1.7:_P-type_atpase_like"/>
    <property type="match status" value="1"/>
</dbReference>
<dbReference type="InterPro" id="IPR036412">
    <property type="entry name" value="HAD-like_sf"/>
</dbReference>
<feature type="binding site" evidence="14">
    <location>
        <position position="810"/>
    </location>
    <ligand>
        <name>ATP</name>
        <dbReference type="ChEBI" id="CHEBI:30616"/>
    </ligand>
</feature>
<dbReference type="Gene3D" id="3.40.1110.10">
    <property type="entry name" value="Calcium-transporting ATPase, cytoplasmic domain N"/>
    <property type="match status" value="1"/>
</dbReference>
<dbReference type="Gene3D" id="2.70.150.10">
    <property type="entry name" value="Calcium-transporting ATPase, cytoplasmic transduction domain A"/>
    <property type="match status" value="1"/>
</dbReference>
<evidence type="ECO:0000256" key="7">
    <source>
        <dbReference type="ARBA" id="ARBA00022842"/>
    </source>
</evidence>
<dbReference type="Pfam" id="PF16209">
    <property type="entry name" value="PhoLip_ATPase_N"/>
    <property type="match status" value="1"/>
</dbReference>
<evidence type="ECO:0000256" key="8">
    <source>
        <dbReference type="ARBA" id="ARBA00022967"/>
    </source>
</evidence>
<protein>
    <recommendedName>
        <fullName evidence="16">Phospholipid-transporting ATPase</fullName>
        <ecNumber evidence="16">7.6.2.1</ecNumber>
    </recommendedName>
</protein>
<feature type="binding site" evidence="14">
    <location>
        <position position="586"/>
    </location>
    <ligand>
        <name>ATP</name>
        <dbReference type="ChEBI" id="CHEBI:30616"/>
    </ligand>
</feature>
<gene>
    <name evidence="20" type="ORF">MELLADRAFT_124103</name>
</gene>
<dbReference type="PANTHER" id="PTHR24092">
    <property type="entry name" value="PROBABLE PHOSPHOLIPID-TRANSPORTING ATPASE"/>
    <property type="match status" value="1"/>
</dbReference>
<evidence type="ECO:0000256" key="12">
    <source>
        <dbReference type="ARBA" id="ARBA00049128"/>
    </source>
</evidence>
<dbReference type="GeneID" id="18926612"/>
<dbReference type="SUPFAM" id="SSF81653">
    <property type="entry name" value="Calcium ATPase, transduction domain A"/>
    <property type="match status" value="1"/>
</dbReference>
<dbReference type="SUPFAM" id="SSF81665">
    <property type="entry name" value="Calcium ATPase, transmembrane domain M"/>
    <property type="match status" value="1"/>
</dbReference>
<dbReference type="InterPro" id="IPR008250">
    <property type="entry name" value="ATPase_P-typ_transduc_dom_A_sf"/>
</dbReference>
<dbReference type="FunFam" id="3.40.50.1000:FF:000001">
    <property type="entry name" value="Phospholipid-transporting ATPase IC"/>
    <property type="match status" value="1"/>
</dbReference>
<dbReference type="GO" id="GO:0140326">
    <property type="term" value="F:ATPase-coupled intramembrane lipid transporter activity"/>
    <property type="evidence" value="ECO:0007669"/>
    <property type="project" value="UniProtKB-EC"/>
</dbReference>
<evidence type="ECO:0000256" key="10">
    <source>
        <dbReference type="ARBA" id="ARBA00023136"/>
    </source>
</evidence>
<feature type="region of interest" description="Disordered" evidence="17">
    <location>
        <begin position="245"/>
        <end position="264"/>
    </location>
</feature>
<dbReference type="InterPro" id="IPR023299">
    <property type="entry name" value="ATPase_P-typ_cyto_dom_N"/>
</dbReference>
<dbReference type="VEuPathDB" id="FungiDB:MELLADRAFT_124103"/>